<protein>
    <recommendedName>
        <fullName evidence="8">RING-type domain-containing protein</fullName>
    </recommendedName>
</protein>
<dbReference type="PROSITE" id="PS50089">
    <property type="entry name" value="ZF_RING_2"/>
    <property type="match status" value="1"/>
</dbReference>
<proteinExistence type="predicted"/>
<dbReference type="SMART" id="SM00184">
    <property type="entry name" value="RING"/>
    <property type="match status" value="1"/>
</dbReference>
<evidence type="ECO:0000313" key="10">
    <source>
        <dbReference type="Proteomes" id="UP000825935"/>
    </source>
</evidence>
<feature type="region of interest" description="Disordered" evidence="7">
    <location>
        <begin position="560"/>
        <end position="586"/>
    </location>
</feature>
<reference evidence="9" key="1">
    <citation type="submission" date="2021-08" db="EMBL/GenBank/DDBJ databases">
        <title>WGS assembly of Ceratopteris richardii.</title>
        <authorList>
            <person name="Marchant D.B."/>
            <person name="Chen G."/>
            <person name="Jenkins J."/>
            <person name="Shu S."/>
            <person name="Leebens-Mack J."/>
            <person name="Grimwood J."/>
            <person name="Schmutz J."/>
            <person name="Soltis P."/>
            <person name="Soltis D."/>
            <person name="Chen Z.-H."/>
        </authorList>
    </citation>
    <scope>NUCLEOTIDE SEQUENCE</scope>
    <source>
        <strain evidence="9">Whitten #5841</strain>
        <tissue evidence="9">Leaf</tissue>
    </source>
</reference>
<feature type="domain" description="RING-type" evidence="8">
    <location>
        <begin position="315"/>
        <end position="362"/>
    </location>
</feature>
<dbReference type="InterPro" id="IPR013083">
    <property type="entry name" value="Znf_RING/FYVE/PHD"/>
</dbReference>
<accession>A0A8T2TNE9</accession>
<sequence length="887" mass="97899">MSSSSSSFLSCTALSESSSFSSSAAIHGSPSPVRVFNDMYQTSGGSQHYRGSDEKFGIHSTRKVKDKNRLVVAHDILGTRSSNIDINNEDPTDCRLSVSASEVASSASTKSERSAAVGVSLNPFASEFVPCANTSSPGREGCFHSDEGFLFEMEPGASGNNTEDGGGRVSESISEAKEKVITINRSRELARVLQQGQIGQGRTESIVGGSQRGTDALSNQPVSGPGKRGQFVSANHLLNFQYDPITRSSPVHRVPYPRRAQKIQPFDKELFLQANFRFLVSDFGDYLLNSLDPDKMLQWEDIAAVSISAPVPIQCPICLEVPPVCPQITSCGHIFCFPCILRFFVMGSNEKNNEFFKKCPLCFAMTSSKALRTVFIDAVHNYCVGDMIEFTLLNRSKGSIIPYEKEKGPIGQIPYSTDGLFHPFSKFTLISDIEQTVNKAITELSKWAERAQNEGGEDVDLIPFCLLAIEHLQSRRCAWNEHRASEFISSSPPVRQRIMAQVKEGLAHSLSHGLKLSNMKSDSLEQQGQSKEDVVSEIQAAMSELKSKAGWVYENAFSDDENSGLTKSRPNKLKYDDAGSGETVPLSSSWEEIPNYDTDGAQKVAISKNVHLAAKREDGDGECCAFFQSADGQPLIMHPLNMKCLLQHYGSYENLPCRLQVRIIEMEAQTQTESLRKRYRYLSHLPLTTNFWFCEVDLRGILPSSAFTPFNEEIRSREARRRRRQKQEQADRLREKRMLTTYNRNSSTSISLPVIDYTEDMPALVSEPAEVMAEPIRSMEVPTDQRKLFSNVTRLGFASAHDAPGLTHYCGAEPSFSMQDRGSSSSVHSEAGGKSSTISFADIIQAQPLQSAALAVKNGVDGPNNSVSRKKKKSSKVLLSTAGGRRY</sequence>
<keyword evidence="5" id="KW-0862">Zinc</keyword>
<dbReference type="Proteomes" id="UP000825935">
    <property type="component" value="Chromosome 12"/>
</dbReference>
<dbReference type="OMA" id="PRWKKCP"/>
<evidence type="ECO:0000256" key="1">
    <source>
        <dbReference type="ARBA" id="ARBA00004496"/>
    </source>
</evidence>
<dbReference type="GO" id="GO:0045944">
    <property type="term" value="P:positive regulation of transcription by RNA polymerase II"/>
    <property type="evidence" value="ECO:0007669"/>
    <property type="project" value="TreeGrafter"/>
</dbReference>
<keyword evidence="3" id="KW-0479">Metal-binding</keyword>
<dbReference type="InterPro" id="IPR018957">
    <property type="entry name" value="Znf_C3HC4_RING-type"/>
</dbReference>
<dbReference type="EMBL" id="CM035417">
    <property type="protein sequence ID" value="KAH7422955.1"/>
    <property type="molecule type" value="Genomic_DNA"/>
</dbReference>
<dbReference type="Gene3D" id="3.30.40.10">
    <property type="entry name" value="Zinc/RING finger domain, C3HC4 (zinc finger)"/>
    <property type="match status" value="1"/>
</dbReference>
<keyword evidence="2" id="KW-0963">Cytoplasm</keyword>
<dbReference type="InterPro" id="IPR001841">
    <property type="entry name" value="Znf_RING"/>
</dbReference>
<dbReference type="Pfam" id="PF00097">
    <property type="entry name" value="zf-C3HC4"/>
    <property type="match status" value="1"/>
</dbReference>
<dbReference type="GO" id="GO:0008270">
    <property type="term" value="F:zinc ion binding"/>
    <property type="evidence" value="ECO:0007669"/>
    <property type="project" value="UniProtKB-KW"/>
</dbReference>
<keyword evidence="10" id="KW-1185">Reference proteome</keyword>
<name>A0A8T2TNE9_CERRI</name>
<dbReference type="GO" id="GO:0000976">
    <property type="term" value="F:transcription cis-regulatory region binding"/>
    <property type="evidence" value="ECO:0007669"/>
    <property type="project" value="TreeGrafter"/>
</dbReference>
<dbReference type="PANTHER" id="PTHR12983">
    <property type="entry name" value="RING FINGER 10 FAMILY MEMBER"/>
    <property type="match status" value="1"/>
</dbReference>
<dbReference type="PROSITE" id="PS00518">
    <property type="entry name" value="ZF_RING_1"/>
    <property type="match status" value="1"/>
</dbReference>
<gene>
    <name evidence="9" type="ORF">KP509_12G033200</name>
</gene>
<feature type="region of interest" description="Disordered" evidence="7">
    <location>
        <begin position="202"/>
        <end position="226"/>
    </location>
</feature>
<dbReference type="PANTHER" id="PTHR12983:SF9">
    <property type="entry name" value="E3 UBIQUITIN-PROTEIN LIGASE RNF10"/>
    <property type="match status" value="1"/>
</dbReference>
<dbReference type="GO" id="GO:0005737">
    <property type="term" value="C:cytoplasm"/>
    <property type="evidence" value="ECO:0007669"/>
    <property type="project" value="UniProtKB-SubCell"/>
</dbReference>
<evidence type="ECO:0000256" key="3">
    <source>
        <dbReference type="ARBA" id="ARBA00022723"/>
    </source>
</evidence>
<keyword evidence="4 6" id="KW-0863">Zinc-finger</keyword>
<comment type="subcellular location">
    <subcellularLocation>
        <location evidence="1">Cytoplasm</location>
    </subcellularLocation>
</comment>
<evidence type="ECO:0000259" key="8">
    <source>
        <dbReference type="PROSITE" id="PS50089"/>
    </source>
</evidence>
<feature type="compositionally biased region" description="Polar residues" evidence="7">
    <location>
        <begin position="212"/>
        <end position="222"/>
    </location>
</feature>
<feature type="region of interest" description="Disordered" evidence="7">
    <location>
        <begin position="859"/>
        <end position="887"/>
    </location>
</feature>
<dbReference type="OrthoDB" id="302966at2759"/>
<dbReference type="CDD" id="cd16536">
    <property type="entry name" value="RING-HC_RNF10"/>
    <property type="match status" value="1"/>
</dbReference>
<dbReference type="AlphaFoldDB" id="A0A8T2TNE9"/>
<organism evidence="9 10">
    <name type="scientific">Ceratopteris richardii</name>
    <name type="common">Triangle waterfern</name>
    <dbReference type="NCBI Taxonomy" id="49495"/>
    <lineage>
        <taxon>Eukaryota</taxon>
        <taxon>Viridiplantae</taxon>
        <taxon>Streptophyta</taxon>
        <taxon>Embryophyta</taxon>
        <taxon>Tracheophyta</taxon>
        <taxon>Polypodiopsida</taxon>
        <taxon>Polypodiidae</taxon>
        <taxon>Polypodiales</taxon>
        <taxon>Pteridineae</taxon>
        <taxon>Pteridaceae</taxon>
        <taxon>Parkerioideae</taxon>
        <taxon>Ceratopteris</taxon>
    </lineage>
</organism>
<dbReference type="InterPro" id="IPR039739">
    <property type="entry name" value="MAG2/RNF10"/>
</dbReference>
<evidence type="ECO:0000256" key="2">
    <source>
        <dbReference type="ARBA" id="ARBA00022490"/>
    </source>
</evidence>
<evidence type="ECO:0000256" key="6">
    <source>
        <dbReference type="PROSITE-ProRule" id="PRU00175"/>
    </source>
</evidence>
<evidence type="ECO:0000256" key="4">
    <source>
        <dbReference type="ARBA" id="ARBA00022771"/>
    </source>
</evidence>
<comment type="caution">
    <text evidence="9">The sequence shown here is derived from an EMBL/GenBank/DDBJ whole genome shotgun (WGS) entry which is preliminary data.</text>
</comment>
<dbReference type="InterPro" id="IPR017907">
    <property type="entry name" value="Znf_RING_CS"/>
</dbReference>
<evidence type="ECO:0000256" key="5">
    <source>
        <dbReference type="ARBA" id="ARBA00022833"/>
    </source>
</evidence>
<evidence type="ECO:0000256" key="7">
    <source>
        <dbReference type="SAM" id="MobiDB-lite"/>
    </source>
</evidence>
<evidence type="ECO:0000313" key="9">
    <source>
        <dbReference type="EMBL" id="KAH7422955.1"/>
    </source>
</evidence>
<dbReference type="SUPFAM" id="SSF57850">
    <property type="entry name" value="RING/U-box"/>
    <property type="match status" value="1"/>
</dbReference>